<accession>A0AAD7D708</accession>
<organism evidence="1 2">
    <name type="scientific">Mycena rosella</name>
    <name type="common">Pink bonnet</name>
    <name type="synonym">Agaricus rosellus</name>
    <dbReference type="NCBI Taxonomy" id="1033263"/>
    <lineage>
        <taxon>Eukaryota</taxon>
        <taxon>Fungi</taxon>
        <taxon>Dikarya</taxon>
        <taxon>Basidiomycota</taxon>
        <taxon>Agaricomycotina</taxon>
        <taxon>Agaricomycetes</taxon>
        <taxon>Agaricomycetidae</taxon>
        <taxon>Agaricales</taxon>
        <taxon>Marasmiineae</taxon>
        <taxon>Mycenaceae</taxon>
        <taxon>Mycena</taxon>
    </lineage>
</organism>
<comment type="caution">
    <text evidence="1">The sequence shown here is derived from an EMBL/GenBank/DDBJ whole genome shotgun (WGS) entry which is preliminary data.</text>
</comment>
<reference evidence="1" key="1">
    <citation type="submission" date="2023-03" db="EMBL/GenBank/DDBJ databases">
        <title>Massive genome expansion in bonnet fungi (Mycena s.s.) driven by repeated elements and novel gene families across ecological guilds.</title>
        <authorList>
            <consortium name="Lawrence Berkeley National Laboratory"/>
            <person name="Harder C.B."/>
            <person name="Miyauchi S."/>
            <person name="Viragh M."/>
            <person name="Kuo A."/>
            <person name="Thoen E."/>
            <person name="Andreopoulos B."/>
            <person name="Lu D."/>
            <person name="Skrede I."/>
            <person name="Drula E."/>
            <person name="Henrissat B."/>
            <person name="Morin E."/>
            <person name="Kohler A."/>
            <person name="Barry K."/>
            <person name="LaButti K."/>
            <person name="Morin E."/>
            <person name="Salamov A."/>
            <person name="Lipzen A."/>
            <person name="Mereny Z."/>
            <person name="Hegedus B."/>
            <person name="Baldrian P."/>
            <person name="Stursova M."/>
            <person name="Weitz H."/>
            <person name="Taylor A."/>
            <person name="Grigoriev I.V."/>
            <person name="Nagy L.G."/>
            <person name="Martin F."/>
            <person name="Kauserud H."/>
        </authorList>
    </citation>
    <scope>NUCLEOTIDE SEQUENCE</scope>
    <source>
        <strain evidence="1">CBHHK067</strain>
    </source>
</reference>
<dbReference type="EMBL" id="JARKIE010000117">
    <property type="protein sequence ID" value="KAJ7681466.1"/>
    <property type="molecule type" value="Genomic_DNA"/>
</dbReference>
<dbReference type="AlphaFoldDB" id="A0AAD7D708"/>
<name>A0AAD7D708_MYCRO</name>
<evidence type="ECO:0000313" key="1">
    <source>
        <dbReference type="EMBL" id="KAJ7681466.1"/>
    </source>
</evidence>
<sequence length="111" mass="12239">MDPAILLLGQTPTRIFEQQAKSLIAASEANIACIDSQIRDLVRLRDWERGIIARLRLAIAPIHKLPAQLLVDIFLLARNGRQAGTDTFPFGKTRLSTSSDAHQRAVISVPV</sequence>
<gene>
    <name evidence="1" type="ORF">B0H17DRAFT_1205741</name>
</gene>
<keyword evidence="2" id="KW-1185">Reference proteome</keyword>
<proteinExistence type="predicted"/>
<evidence type="ECO:0000313" key="2">
    <source>
        <dbReference type="Proteomes" id="UP001221757"/>
    </source>
</evidence>
<protein>
    <submittedName>
        <fullName evidence="1">Uncharacterized protein</fullName>
    </submittedName>
</protein>
<dbReference type="Proteomes" id="UP001221757">
    <property type="component" value="Unassembled WGS sequence"/>
</dbReference>